<reference evidence="1 2" key="1">
    <citation type="journal article" date="2013" name="Nat. Commun.">
        <title>The evolution and pathogenic mechanisms of the rice sheath blight pathogen.</title>
        <authorList>
            <person name="Zheng A."/>
            <person name="Lin R."/>
            <person name="Xu L."/>
            <person name="Qin P."/>
            <person name="Tang C."/>
            <person name="Ai P."/>
            <person name="Zhang D."/>
            <person name="Liu Y."/>
            <person name="Sun Z."/>
            <person name="Feng H."/>
            <person name="Wang Y."/>
            <person name="Chen Y."/>
            <person name="Liang X."/>
            <person name="Fu R."/>
            <person name="Li Q."/>
            <person name="Zhang J."/>
            <person name="Yu X."/>
            <person name="Xie Z."/>
            <person name="Ding L."/>
            <person name="Guan P."/>
            <person name="Tang J."/>
            <person name="Liang Y."/>
            <person name="Wang S."/>
            <person name="Deng Q."/>
            <person name="Li S."/>
            <person name="Zhu J."/>
            <person name="Wang L."/>
            <person name="Liu H."/>
            <person name="Li P."/>
        </authorList>
    </citation>
    <scope>NUCLEOTIDE SEQUENCE [LARGE SCALE GENOMIC DNA]</scope>
    <source>
        <strain evidence="2">AG-1 IA</strain>
    </source>
</reference>
<dbReference type="HOGENOM" id="CLU_3126052_0_0_1"/>
<evidence type="ECO:0000313" key="1">
    <source>
        <dbReference type="EMBL" id="ELU39971.1"/>
    </source>
</evidence>
<name>L8WP87_THACA</name>
<dbReference type="EMBL" id="AFRT01001562">
    <property type="protein sequence ID" value="ELU39971.1"/>
    <property type="molecule type" value="Genomic_DNA"/>
</dbReference>
<keyword evidence="2" id="KW-1185">Reference proteome</keyword>
<evidence type="ECO:0000313" key="2">
    <source>
        <dbReference type="Proteomes" id="UP000011668"/>
    </source>
</evidence>
<dbReference type="Proteomes" id="UP000011668">
    <property type="component" value="Unassembled WGS sequence"/>
</dbReference>
<protein>
    <submittedName>
        <fullName evidence="1">Uncharacterized protein</fullName>
    </submittedName>
</protein>
<comment type="caution">
    <text evidence="1">The sequence shown here is derived from an EMBL/GenBank/DDBJ whole genome shotgun (WGS) entry which is preliminary data.</text>
</comment>
<organism evidence="1 2">
    <name type="scientific">Thanatephorus cucumeris (strain AG1-IA)</name>
    <name type="common">Rice sheath blight fungus</name>
    <name type="synonym">Rhizoctonia solani</name>
    <dbReference type="NCBI Taxonomy" id="983506"/>
    <lineage>
        <taxon>Eukaryota</taxon>
        <taxon>Fungi</taxon>
        <taxon>Dikarya</taxon>
        <taxon>Basidiomycota</taxon>
        <taxon>Agaricomycotina</taxon>
        <taxon>Agaricomycetes</taxon>
        <taxon>Cantharellales</taxon>
        <taxon>Ceratobasidiaceae</taxon>
        <taxon>Rhizoctonia</taxon>
        <taxon>Rhizoctonia solani AG-1</taxon>
    </lineage>
</organism>
<accession>L8WP87</accession>
<sequence>MSGLVHTECRAHESWCGPPSLLRSRGDSLAFTALGLVADEDEQEWVYALD</sequence>
<gene>
    <name evidence="1" type="ORF">AG1IA_05998</name>
</gene>
<proteinExistence type="predicted"/>
<dbReference type="AlphaFoldDB" id="L8WP87"/>